<dbReference type="EMBL" id="ABXU01000062">
    <property type="protein sequence ID" value="EEB33077.1"/>
    <property type="molecule type" value="Genomic_DNA"/>
</dbReference>
<dbReference type="HOGENOM" id="CLU_3042777_0_0_7"/>
<reference evidence="2 3" key="2">
    <citation type="submission" date="2008-10" db="EMBL/GenBank/DDBJ databases">
        <authorList>
            <person name="Fulton L."/>
            <person name="Clifton S."/>
            <person name="Fulton B."/>
            <person name="Xu J."/>
            <person name="Minx P."/>
            <person name="Pepin K.H."/>
            <person name="Johnson M."/>
            <person name="Bhonagiri V."/>
            <person name="Nash W.E."/>
            <person name="Mardis E.R."/>
            <person name="Wilson R.K."/>
        </authorList>
    </citation>
    <scope>NUCLEOTIDE SEQUENCE [LARGE SCALE GENOMIC DNA]</scope>
    <source>
        <strain evidence="2 3">ATCC 29098</strain>
    </source>
</reference>
<feature type="compositionally biased region" description="Basic and acidic residues" evidence="1">
    <location>
        <begin position="41"/>
        <end position="54"/>
    </location>
</feature>
<name>B6WVB8_9BACT</name>
<gene>
    <name evidence="2" type="ORF">DESPIG_02034</name>
</gene>
<dbReference type="Proteomes" id="UP000003676">
    <property type="component" value="Unassembled WGS sequence"/>
</dbReference>
<proteinExistence type="predicted"/>
<reference evidence="2 3" key="1">
    <citation type="submission" date="2008-10" db="EMBL/GenBank/DDBJ databases">
        <title>Draft genome sequence of Desulvovibrio piger (ATCC 29098).</title>
        <authorList>
            <person name="Sudarsanam P."/>
            <person name="Ley R."/>
            <person name="Guruge J."/>
            <person name="Turnbaugh P.J."/>
            <person name="Mahowald M."/>
            <person name="Liep D."/>
            <person name="Gordon J."/>
        </authorList>
    </citation>
    <scope>NUCLEOTIDE SEQUENCE [LARGE SCALE GENOMIC DNA]</scope>
    <source>
        <strain evidence="2 3">ATCC 29098</strain>
    </source>
</reference>
<comment type="caution">
    <text evidence="2">The sequence shown here is derived from an EMBL/GenBank/DDBJ whole genome shotgun (WGS) entry which is preliminary data.</text>
</comment>
<dbReference type="AlphaFoldDB" id="B6WVB8"/>
<evidence type="ECO:0000313" key="3">
    <source>
        <dbReference type="Proteomes" id="UP000003676"/>
    </source>
</evidence>
<evidence type="ECO:0000256" key="1">
    <source>
        <dbReference type="SAM" id="MobiDB-lite"/>
    </source>
</evidence>
<organism evidence="2 3">
    <name type="scientific">Desulfovibrio piger ATCC 29098</name>
    <dbReference type="NCBI Taxonomy" id="411464"/>
    <lineage>
        <taxon>Bacteria</taxon>
        <taxon>Pseudomonadati</taxon>
        <taxon>Thermodesulfobacteriota</taxon>
        <taxon>Desulfovibrionia</taxon>
        <taxon>Desulfovibrionales</taxon>
        <taxon>Desulfovibrionaceae</taxon>
        <taxon>Desulfovibrio</taxon>
    </lineage>
</organism>
<sequence>MAGRGGAPPCCRFLPRPDAAAALQGRKTAPKGTAPCLPSRSRTDRLRTGDSPAR</sequence>
<evidence type="ECO:0000313" key="2">
    <source>
        <dbReference type="EMBL" id="EEB33077.1"/>
    </source>
</evidence>
<feature type="region of interest" description="Disordered" evidence="1">
    <location>
        <begin position="23"/>
        <end position="54"/>
    </location>
</feature>
<protein>
    <submittedName>
        <fullName evidence="2">Uncharacterized protein</fullName>
    </submittedName>
</protein>
<accession>B6WVB8</accession>